<dbReference type="Gene3D" id="2.40.30.10">
    <property type="entry name" value="Translation factors"/>
    <property type="match status" value="1"/>
</dbReference>
<keyword evidence="6" id="KW-0288">FMN</keyword>
<dbReference type="FunFam" id="3.40.50.2000:FF:000029">
    <property type="entry name" value="Sterol 3-beta-glucosyltransferase"/>
    <property type="match status" value="1"/>
</dbReference>
<feature type="region of interest" description="Disordered" evidence="15">
    <location>
        <begin position="579"/>
        <end position="606"/>
    </location>
</feature>
<feature type="non-terminal residue" evidence="17">
    <location>
        <position position="1150"/>
    </location>
</feature>
<reference evidence="17" key="1">
    <citation type="submission" date="2021-06" db="EMBL/GenBank/DDBJ databases">
        <authorList>
            <person name="Kallberg Y."/>
            <person name="Tangrot J."/>
            <person name="Rosling A."/>
        </authorList>
    </citation>
    <scope>NUCLEOTIDE SEQUENCE</scope>
    <source>
        <strain evidence="17">87-6 pot B 2015</strain>
    </source>
</reference>
<dbReference type="InterPro" id="IPR004276">
    <property type="entry name" value="GlycoTrans_28_N"/>
</dbReference>
<feature type="compositionally biased region" description="Polar residues" evidence="15">
    <location>
        <begin position="584"/>
        <end position="606"/>
    </location>
</feature>
<evidence type="ECO:0000256" key="13">
    <source>
        <dbReference type="ARBA" id="ARBA00047886"/>
    </source>
</evidence>
<feature type="region of interest" description="Disordered" evidence="15">
    <location>
        <begin position="546"/>
        <end position="565"/>
    </location>
</feature>
<gene>
    <name evidence="17" type="ORF">FMOSSE_LOCUS13175</name>
</gene>
<dbReference type="PRINTS" id="PR00371">
    <property type="entry name" value="FPNCR"/>
</dbReference>
<evidence type="ECO:0000256" key="3">
    <source>
        <dbReference type="ARBA" id="ARBA00006962"/>
    </source>
</evidence>
<dbReference type="InterPro" id="IPR010610">
    <property type="entry name" value="EryCIII-like_C"/>
</dbReference>
<dbReference type="SUPFAM" id="SSF52343">
    <property type="entry name" value="Ferredoxin reductase-like, C-terminal NADP-linked domain"/>
    <property type="match status" value="1"/>
</dbReference>
<keyword evidence="11" id="KW-0560">Oxidoreductase</keyword>
<comment type="similarity">
    <text evidence="3">Belongs to the glycosyltransferase 28 family.</text>
</comment>
<dbReference type="Gene3D" id="3.40.50.80">
    <property type="entry name" value="Nucleotide-binding domain of ferredoxin-NADP reductase (FNR) module"/>
    <property type="match status" value="1"/>
</dbReference>
<dbReference type="Pfam" id="PF02893">
    <property type="entry name" value="GRAM"/>
    <property type="match status" value="2"/>
</dbReference>
<feature type="compositionally biased region" description="Polar residues" evidence="15">
    <location>
        <begin position="552"/>
        <end position="565"/>
    </location>
</feature>
<dbReference type="Pfam" id="PF00667">
    <property type="entry name" value="FAD_binding_1"/>
    <property type="match status" value="1"/>
</dbReference>
<dbReference type="SUPFAM" id="SSF53756">
    <property type="entry name" value="UDP-Glycosyltransferase/glycogen phosphorylase"/>
    <property type="match status" value="1"/>
</dbReference>
<dbReference type="PROSITE" id="PS50003">
    <property type="entry name" value="PH_DOMAIN"/>
    <property type="match status" value="1"/>
</dbReference>
<organism evidence="17 18">
    <name type="scientific">Funneliformis mosseae</name>
    <name type="common">Endomycorrhizal fungus</name>
    <name type="synonym">Glomus mosseae</name>
    <dbReference type="NCBI Taxonomy" id="27381"/>
    <lineage>
        <taxon>Eukaryota</taxon>
        <taxon>Fungi</taxon>
        <taxon>Fungi incertae sedis</taxon>
        <taxon>Mucoromycota</taxon>
        <taxon>Glomeromycotina</taxon>
        <taxon>Glomeromycetes</taxon>
        <taxon>Glomerales</taxon>
        <taxon>Glomeraceae</taxon>
        <taxon>Funneliformis</taxon>
    </lineage>
</organism>
<dbReference type="Proteomes" id="UP000789375">
    <property type="component" value="Unassembled WGS sequence"/>
</dbReference>
<evidence type="ECO:0000256" key="11">
    <source>
        <dbReference type="ARBA" id="ARBA00023002"/>
    </source>
</evidence>
<dbReference type="Pfam" id="PF00175">
    <property type="entry name" value="NAD_binding_1"/>
    <property type="match status" value="1"/>
</dbReference>
<dbReference type="EC" id="2.4.1.173" evidence="4"/>
<comment type="caution">
    <text evidence="17">The sequence shown here is derived from an EMBL/GenBank/DDBJ whole genome shotgun (WGS) entry which is preliminary data.</text>
</comment>
<dbReference type="PANTHER" id="PTHR48050">
    <property type="entry name" value="STEROL 3-BETA-GLUCOSYLTRANSFERASE"/>
    <property type="match status" value="1"/>
</dbReference>
<dbReference type="InterPro" id="IPR002213">
    <property type="entry name" value="UDP_glucos_trans"/>
</dbReference>
<dbReference type="InterPro" id="IPR017938">
    <property type="entry name" value="Riboflavin_synthase-like_b-brl"/>
</dbReference>
<dbReference type="Pfam" id="PF00169">
    <property type="entry name" value="PH"/>
    <property type="match status" value="1"/>
</dbReference>
<keyword evidence="8" id="KW-0808">Transferase</keyword>
<dbReference type="Gene3D" id="3.40.50.2000">
    <property type="entry name" value="Glycogen Phosphorylase B"/>
    <property type="match status" value="2"/>
</dbReference>
<evidence type="ECO:0000256" key="1">
    <source>
        <dbReference type="ARBA" id="ARBA00001917"/>
    </source>
</evidence>
<dbReference type="SMART" id="SM00568">
    <property type="entry name" value="GRAM"/>
    <property type="match status" value="1"/>
</dbReference>
<dbReference type="EMBL" id="CAJVPP010007344">
    <property type="protein sequence ID" value="CAG8687654.1"/>
    <property type="molecule type" value="Genomic_DNA"/>
</dbReference>
<keyword evidence="7" id="KW-0328">Glycosyltransferase</keyword>
<dbReference type="CDD" id="cd03784">
    <property type="entry name" value="GT1_Gtf-like"/>
    <property type="match status" value="1"/>
</dbReference>
<dbReference type="PANTHER" id="PTHR48050:SF25">
    <property type="entry name" value="STEROL 3-BETA-GLUCOSYLTRANSFERASE"/>
    <property type="match status" value="1"/>
</dbReference>
<dbReference type="GO" id="GO:0005975">
    <property type="term" value="P:carbohydrate metabolic process"/>
    <property type="evidence" value="ECO:0007669"/>
    <property type="project" value="InterPro"/>
</dbReference>
<feature type="compositionally biased region" description="Low complexity" evidence="15">
    <location>
        <begin position="261"/>
        <end position="287"/>
    </location>
</feature>
<protein>
    <recommendedName>
        <fullName evidence="4">sterol 3beta-glucosyltransferase</fullName>
        <ecNumber evidence="4">2.4.1.173</ecNumber>
    </recommendedName>
    <alternativeName>
        <fullName evidence="12">Autophagy-related protein 26</fullName>
    </alternativeName>
</protein>
<dbReference type="AlphaFoldDB" id="A0A9N9EQL8"/>
<evidence type="ECO:0000259" key="16">
    <source>
        <dbReference type="PROSITE" id="PS50003"/>
    </source>
</evidence>
<evidence type="ECO:0000256" key="7">
    <source>
        <dbReference type="ARBA" id="ARBA00022676"/>
    </source>
</evidence>
<dbReference type="InterPro" id="IPR003097">
    <property type="entry name" value="CysJ-like_FAD-binding"/>
</dbReference>
<comment type="cofactor">
    <cofactor evidence="1">
        <name>FMN</name>
        <dbReference type="ChEBI" id="CHEBI:58210"/>
    </cofactor>
</comment>
<dbReference type="GO" id="GO:0016906">
    <property type="term" value="F:sterol 3-beta-glucosyltransferase activity"/>
    <property type="evidence" value="ECO:0007669"/>
    <property type="project" value="UniProtKB-EC"/>
</dbReference>
<dbReference type="GO" id="GO:0016491">
    <property type="term" value="F:oxidoreductase activity"/>
    <property type="evidence" value="ECO:0007669"/>
    <property type="project" value="UniProtKB-KW"/>
</dbReference>
<proteinExistence type="inferred from homology"/>
<evidence type="ECO:0000256" key="9">
    <source>
        <dbReference type="ARBA" id="ARBA00022827"/>
    </source>
</evidence>
<name>A0A9N9EQL8_FUNMO</name>
<dbReference type="InterPro" id="IPR001433">
    <property type="entry name" value="OxRdtase_FAD/NAD-bd"/>
</dbReference>
<dbReference type="SMART" id="SM00233">
    <property type="entry name" value="PH"/>
    <property type="match status" value="1"/>
</dbReference>
<evidence type="ECO:0000256" key="6">
    <source>
        <dbReference type="ARBA" id="ARBA00022643"/>
    </source>
</evidence>
<comment type="catalytic activity">
    <reaction evidence="14">
        <text>a sterol + UDP-alpha-D-glucose = a sterol 3-beta-D-glucoside + UDP + H(+)</text>
        <dbReference type="Rhea" id="RHEA:22724"/>
        <dbReference type="ChEBI" id="CHEBI:15378"/>
        <dbReference type="ChEBI" id="CHEBI:15889"/>
        <dbReference type="ChEBI" id="CHEBI:37424"/>
        <dbReference type="ChEBI" id="CHEBI:58223"/>
        <dbReference type="ChEBI" id="CHEBI:58885"/>
        <dbReference type="EC" id="2.4.1.173"/>
    </reaction>
    <physiologicalReaction direction="left-to-right" evidence="14">
        <dbReference type="Rhea" id="RHEA:22725"/>
    </physiologicalReaction>
</comment>
<dbReference type="FunFam" id="3.40.50.80:FF:000001">
    <property type="entry name" value="NADPH--cytochrome P450 reductase 1"/>
    <property type="match status" value="1"/>
</dbReference>
<keyword evidence="10" id="KW-0521">NADP</keyword>
<dbReference type="InterPro" id="IPR001849">
    <property type="entry name" value="PH_domain"/>
</dbReference>
<evidence type="ECO:0000313" key="17">
    <source>
        <dbReference type="EMBL" id="CAG8687654.1"/>
    </source>
</evidence>
<dbReference type="InterPro" id="IPR011993">
    <property type="entry name" value="PH-like_dom_sf"/>
</dbReference>
<dbReference type="GO" id="GO:0016125">
    <property type="term" value="P:sterol metabolic process"/>
    <property type="evidence" value="ECO:0007669"/>
    <property type="project" value="TreeGrafter"/>
</dbReference>
<accession>A0A9N9EQL8</accession>
<keyword evidence="5" id="KW-0285">Flavoprotein</keyword>
<evidence type="ECO:0000256" key="15">
    <source>
        <dbReference type="SAM" id="MobiDB-lite"/>
    </source>
</evidence>
<dbReference type="Pfam" id="PF03033">
    <property type="entry name" value="Glyco_transf_28"/>
    <property type="match status" value="1"/>
</dbReference>
<dbReference type="InterPro" id="IPR050426">
    <property type="entry name" value="Glycosyltransferase_28"/>
</dbReference>
<dbReference type="FunFam" id="3.40.50.2000:FF:000009">
    <property type="entry name" value="Sterol 3-beta-glucosyltransferase UGT80A2"/>
    <property type="match status" value="1"/>
</dbReference>
<dbReference type="Gene3D" id="2.30.29.30">
    <property type="entry name" value="Pleckstrin-homology domain (PH domain)/Phosphotyrosine-binding domain (PTB)"/>
    <property type="match status" value="3"/>
</dbReference>
<comment type="catalytic activity">
    <reaction evidence="13">
        <text>ergosterol + UDP-alpha-D-glucose = ergosteryl 3-beta-D-glucoside + UDP + H(+)</text>
        <dbReference type="Rhea" id="RHEA:61836"/>
        <dbReference type="ChEBI" id="CHEBI:15378"/>
        <dbReference type="ChEBI" id="CHEBI:16933"/>
        <dbReference type="ChEBI" id="CHEBI:52973"/>
        <dbReference type="ChEBI" id="CHEBI:58223"/>
        <dbReference type="ChEBI" id="CHEBI:58885"/>
    </reaction>
    <physiologicalReaction direction="left-to-right" evidence="13">
        <dbReference type="Rhea" id="RHEA:61837"/>
    </physiologicalReaction>
</comment>
<dbReference type="InterPro" id="IPR001709">
    <property type="entry name" value="Flavoprot_Pyr_Nucl_cyt_Rdtase"/>
</dbReference>
<feature type="domain" description="PH" evidence="16">
    <location>
        <begin position="382"/>
        <end position="474"/>
    </location>
</feature>
<keyword evidence="18" id="KW-1185">Reference proteome</keyword>
<evidence type="ECO:0000256" key="12">
    <source>
        <dbReference type="ARBA" id="ARBA00029843"/>
    </source>
</evidence>
<dbReference type="SUPFAM" id="SSF50729">
    <property type="entry name" value="PH domain-like"/>
    <property type="match status" value="1"/>
</dbReference>
<dbReference type="SUPFAM" id="SSF63380">
    <property type="entry name" value="Riboflavin synthase domain-like"/>
    <property type="match status" value="1"/>
</dbReference>
<dbReference type="Pfam" id="PF06722">
    <property type="entry name" value="EryCIII-like_C"/>
    <property type="match status" value="1"/>
</dbReference>
<dbReference type="InterPro" id="IPR004182">
    <property type="entry name" value="GRAM"/>
</dbReference>
<evidence type="ECO:0000256" key="4">
    <source>
        <dbReference type="ARBA" id="ARBA00012650"/>
    </source>
</evidence>
<feature type="non-terminal residue" evidence="17">
    <location>
        <position position="1"/>
    </location>
</feature>
<comment type="cofactor">
    <cofactor evidence="2">
        <name>FAD</name>
        <dbReference type="ChEBI" id="CHEBI:57692"/>
    </cofactor>
</comment>
<evidence type="ECO:0000256" key="14">
    <source>
        <dbReference type="ARBA" id="ARBA00049453"/>
    </source>
</evidence>
<evidence type="ECO:0000256" key="8">
    <source>
        <dbReference type="ARBA" id="ARBA00022679"/>
    </source>
</evidence>
<evidence type="ECO:0000256" key="5">
    <source>
        <dbReference type="ARBA" id="ARBA00022630"/>
    </source>
</evidence>
<keyword evidence="9" id="KW-0274">FAD</keyword>
<dbReference type="InterPro" id="IPR039261">
    <property type="entry name" value="FNR_nucleotide-bd"/>
</dbReference>
<evidence type="ECO:0000313" key="18">
    <source>
        <dbReference type="Proteomes" id="UP000789375"/>
    </source>
</evidence>
<feature type="region of interest" description="Disordered" evidence="15">
    <location>
        <begin position="258"/>
        <end position="287"/>
    </location>
</feature>
<evidence type="ECO:0000256" key="2">
    <source>
        <dbReference type="ARBA" id="ARBA00001974"/>
    </source>
</evidence>
<evidence type="ECO:0000256" key="10">
    <source>
        <dbReference type="ARBA" id="ARBA00022857"/>
    </source>
</evidence>
<sequence>RLFDVLPSHQPRYYSIANSPLVNRDSFHIAFNIVDYKTPDPYGVRKFGVCTPWLDNLSGHVNEWNKRFPLTTKIDIPIFMKQTTYGFAVPSDISRPMIMIGPGTGVAPFIGFIQHREQQIIAERRSDNIEKSLGEMWLFYGCRDIEKDYLYREELEGFLKRGILKELLVATSRAPDAGLNGNPKYVQDLLRKRGQELYELLDRKDAMIFVCGDAQGMAKDVNDALADILVEYGNMQRSDSLKLLAKWMNDRRYLRDLIIDPPTQRSTSPTSPNEDSDSDSSSGSNGTNVSSLDAIYLTTLFQENNIEGLTNDDQQFIMQSEKLLKEKSTAEKLQEIFELSNPEQLKGEFRCTLLRSIMLQGFMYLTENHICFHAYFPREQDIVLKDGNLAKKTFGNRYERYHFSLQNDVLTYYVDPMDMYCPEEIIDLKYAIKAERINKKNGFKIITPKRTYKFQADSQTSMEEWITQLERSIVRANNGGDNVKIVIPIESIENIQNNLSMNFSNTIQIDTLEHDEREEYFFAFFSDSQSLYDTLVKLWKGHKSNDLKRSRSTNTRSLSPEPITPTSLKSDFIALIKHKRSKSQESPVNSSRSIQKQTTLEPISASETTDSQWNVTKFVSRRARVFWKNPKKYYSSFDENPSEETRQHFREHFALSEHEKLYAADIHFFKKTKATMLGYYGLEILTKAQQEMFFEFGFEHVRDRFVEMIELKLKLLGKGNKKTSSGSSSDSQSMIKQAIIKDQLLWQQWSEVSPTPKASNFGEIGASVSKIDKPLHITCLTIGSRGDVQPYIALAKGLMKEGHKVRIATHDEYKDWIEGHGIEFGYVGGNPAELMRICVENGMFTFGFFKEGLVNFRGWLDDLLKTSWEACQSPSAMAGIHIAEALDVAYFRAFTMPWTRTRAYPHAFAVPDHDLKSPYNYSSYILIENAFWLAISPQINKWRKDTLKLRSTNLEKMEPSTVPFLYNFSERIVPKASDWADWIHVTGYWFLDNPDLGWTPPEDLLEFIDKNRGNKKPIVYIGFGSIVVDDPQAMTKSIVEAVQKSKVAAIISKGWSDRLHQKRSDQNEEENYPPSIYPLKSVPHDWMFPRVDAVIHHGGAGTTAAGLRAGIPTIIKPFFGDQFFWGDRIENMGIGFCLKKLSVDKFSDYL</sequence>